<keyword evidence="1" id="KW-0812">Transmembrane</keyword>
<protein>
    <submittedName>
        <fullName evidence="2">Uncharacterized protein</fullName>
    </submittedName>
</protein>
<organism evidence="2 3">
    <name type="scientific">Mycena rosella</name>
    <name type="common">Pink bonnet</name>
    <name type="synonym">Agaricus rosellus</name>
    <dbReference type="NCBI Taxonomy" id="1033263"/>
    <lineage>
        <taxon>Eukaryota</taxon>
        <taxon>Fungi</taxon>
        <taxon>Dikarya</taxon>
        <taxon>Basidiomycota</taxon>
        <taxon>Agaricomycotina</taxon>
        <taxon>Agaricomycetes</taxon>
        <taxon>Agaricomycetidae</taxon>
        <taxon>Agaricales</taxon>
        <taxon>Marasmiineae</taxon>
        <taxon>Mycenaceae</taxon>
        <taxon>Mycena</taxon>
    </lineage>
</organism>
<sequence>MDKKSEPKYIMFVVTSLSCALYVAIHIFVSQQYLLSLPESHKSDHVIVTLKKVPVEPITIEQNCDPSAAQNGLCNHLWIAPSLFANMPGFFDSEQLAEHSVSPNIFFIETQTQSSLLSFHHCILTWCWVGSYKSQRLLVNVLTVYANTINHSMLGL</sequence>
<accession>A0AAD7G634</accession>
<dbReference type="EMBL" id="JARKIE010000175">
    <property type="protein sequence ID" value="KAJ7671128.1"/>
    <property type="molecule type" value="Genomic_DNA"/>
</dbReference>
<dbReference type="AlphaFoldDB" id="A0AAD7G634"/>
<feature type="transmembrane region" description="Helical" evidence="1">
    <location>
        <begin position="9"/>
        <end position="29"/>
    </location>
</feature>
<keyword evidence="3" id="KW-1185">Reference proteome</keyword>
<reference evidence="2" key="1">
    <citation type="submission" date="2023-03" db="EMBL/GenBank/DDBJ databases">
        <title>Massive genome expansion in bonnet fungi (Mycena s.s.) driven by repeated elements and novel gene families across ecological guilds.</title>
        <authorList>
            <consortium name="Lawrence Berkeley National Laboratory"/>
            <person name="Harder C.B."/>
            <person name="Miyauchi S."/>
            <person name="Viragh M."/>
            <person name="Kuo A."/>
            <person name="Thoen E."/>
            <person name="Andreopoulos B."/>
            <person name="Lu D."/>
            <person name="Skrede I."/>
            <person name="Drula E."/>
            <person name="Henrissat B."/>
            <person name="Morin E."/>
            <person name="Kohler A."/>
            <person name="Barry K."/>
            <person name="LaButti K."/>
            <person name="Morin E."/>
            <person name="Salamov A."/>
            <person name="Lipzen A."/>
            <person name="Mereny Z."/>
            <person name="Hegedus B."/>
            <person name="Baldrian P."/>
            <person name="Stursova M."/>
            <person name="Weitz H."/>
            <person name="Taylor A."/>
            <person name="Grigoriev I.V."/>
            <person name="Nagy L.G."/>
            <person name="Martin F."/>
            <person name="Kauserud H."/>
        </authorList>
    </citation>
    <scope>NUCLEOTIDE SEQUENCE</scope>
    <source>
        <strain evidence="2">CBHHK067</strain>
    </source>
</reference>
<evidence type="ECO:0000256" key="1">
    <source>
        <dbReference type="SAM" id="Phobius"/>
    </source>
</evidence>
<keyword evidence="1" id="KW-0472">Membrane</keyword>
<evidence type="ECO:0000313" key="3">
    <source>
        <dbReference type="Proteomes" id="UP001221757"/>
    </source>
</evidence>
<evidence type="ECO:0000313" key="2">
    <source>
        <dbReference type="EMBL" id="KAJ7671128.1"/>
    </source>
</evidence>
<name>A0AAD7G634_MYCRO</name>
<proteinExistence type="predicted"/>
<keyword evidence="1" id="KW-1133">Transmembrane helix</keyword>
<dbReference type="Proteomes" id="UP001221757">
    <property type="component" value="Unassembled WGS sequence"/>
</dbReference>
<comment type="caution">
    <text evidence="2">The sequence shown here is derived from an EMBL/GenBank/DDBJ whole genome shotgun (WGS) entry which is preliminary data.</text>
</comment>
<gene>
    <name evidence="2" type="ORF">B0H17DRAFT_1141570</name>
</gene>
<dbReference type="PROSITE" id="PS51257">
    <property type="entry name" value="PROKAR_LIPOPROTEIN"/>
    <property type="match status" value="1"/>
</dbReference>